<feature type="region of interest" description="Disordered" evidence="1">
    <location>
        <begin position="23"/>
        <end position="43"/>
    </location>
</feature>
<keyword evidence="4" id="KW-1185">Reference proteome</keyword>
<evidence type="ECO:0000313" key="4">
    <source>
        <dbReference type="Proteomes" id="UP000479000"/>
    </source>
</evidence>
<keyword evidence="2" id="KW-0472">Membrane</keyword>
<dbReference type="EMBL" id="CADCXU010030625">
    <property type="protein sequence ID" value="CAB0016907.1"/>
    <property type="molecule type" value="Genomic_DNA"/>
</dbReference>
<reference evidence="3 4" key="1">
    <citation type="submission" date="2020-02" db="EMBL/GenBank/DDBJ databases">
        <authorList>
            <person name="Ferguson B K."/>
        </authorList>
    </citation>
    <scope>NUCLEOTIDE SEQUENCE [LARGE SCALE GENOMIC DNA]</scope>
</reference>
<organism evidence="3 4">
    <name type="scientific">Nesidiocoris tenuis</name>
    <dbReference type="NCBI Taxonomy" id="355587"/>
    <lineage>
        <taxon>Eukaryota</taxon>
        <taxon>Metazoa</taxon>
        <taxon>Ecdysozoa</taxon>
        <taxon>Arthropoda</taxon>
        <taxon>Hexapoda</taxon>
        <taxon>Insecta</taxon>
        <taxon>Pterygota</taxon>
        <taxon>Neoptera</taxon>
        <taxon>Paraneoptera</taxon>
        <taxon>Hemiptera</taxon>
        <taxon>Heteroptera</taxon>
        <taxon>Panheteroptera</taxon>
        <taxon>Cimicomorpha</taxon>
        <taxon>Miridae</taxon>
        <taxon>Dicyphina</taxon>
        <taxon>Nesidiocoris</taxon>
    </lineage>
</organism>
<name>A0A6H5HJP5_9HEMI</name>
<dbReference type="AlphaFoldDB" id="A0A6H5HJP5"/>
<keyword evidence="2" id="KW-1133">Transmembrane helix</keyword>
<dbReference type="Proteomes" id="UP000479000">
    <property type="component" value="Unassembled WGS sequence"/>
</dbReference>
<sequence length="292" mass="32573">MRSDWLAILRARNLPGPMHVRGATRSTDGQRNCQVQPPRPAHPSPPRFCYQFVQRRRKTSRNETSRYAVMREDQANISKILGPVKTTLENVGFSHKTKKYRWKKFLSAQTLRHNYGVPVHGYLVLGSVYLISIYAPTSVPWSTRVDWVVFGTKEVYSVKSCAPCALLGKFGSDPFARFQHFPAAAEGLMLKQIKGCLGSGRNSIHIRIFLGFGVVELRPWVMACLAVVVVGGIGLGISLLMSGGDSLEEERLEMLDTVRRILTEVPLIDGHGQIRIRGQSRTDPASEILTDG</sequence>
<proteinExistence type="predicted"/>
<feature type="transmembrane region" description="Helical" evidence="2">
    <location>
        <begin position="220"/>
        <end position="241"/>
    </location>
</feature>
<evidence type="ECO:0000256" key="2">
    <source>
        <dbReference type="SAM" id="Phobius"/>
    </source>
</evidence>
<feature type="compositionally biased region" description="Polar residues" evidence="1">
    <location>
        <begin position="24"/>
        <end position="35"/>
    </location>
</feature>
<gene>
    <name evidence="3" type="ORF">NTEN_LOCUS21028</name>
</gene>
<protein>
    <submittedName>
        <fullName evidence="3">Uncharacterized protein</fullName>
    </submittedName>
</protein>
<evidence type="ECO:0000313" key="3">
    <source>
        <dbReference type="EMBL" id="CAB0016907.1"/>
    </source>
</evidence>
<evidence type="ECO:0000256" key="1">
    <source>
        <dbReference type="SAM" id="MobiDB-lite"/>
    </source>
</evidence>
<keyword evidence="2" id="KW-0812">Transmembrane</keyword>
<accession>A0A6H5HJP5</accession>